<dbReference type="EMBL" id="JBEYXT010000134">
    <property type="protein sequence ID" value="MEU6804346.1"/>
    <property type="molecule type" value="Genomic_DNA"/>
</dbReference>
<name>A0ABV3B6A5_9ACTN</name>
<dbReference type="PRINTS" id="PR00420">
    <property type="entry name" value="RNGMNOXGNASE"/>
</dbReference>
<gene>
    <name evidence="5" type="ORF">ABZ931_25560</name>
</gene>
<dbReference type="InterPro" id="IPR002938">
    <property type="entry name" value="FAD-bd"/>
</dbReference>
<keyword evidence="5" id="KW-0503">Monooxygenase</keyword>
<keyword evidence="5" id="KW-0560">Oxidoreductase</keyword>
<feature type="domain" description="FAD-binding" evidence="4">
    <location>
        <begin position="12"/>
        <end position="181"/>
    </location>
</feature>
<dbReference type="Proteomes" id="UP001551189">
    <property type="component" value="Unassembled WGS sequence"/>
</dbReference>
<feature type="non-terminal residue" evidence="5">
    <location>
        <position position="212"/>
    </location>
</feature>
<evidence type="ECO:0000313" key="5">
    <source>
        <dbReference type="EMBL" id="MEU6804346.1"/>
    </source>
</evidence>
<dbReference type="SUPFAM" id="SSF51905">
    <property type="entry name" value="FAD/NAD(P)-binding domain"/>
    <property type="match status" value="1"/>
</dbReference>
<evidence type="ECO:0000256" key="2">
    <source>
        <dbReference type="ARBA" id="ARBA00022630"/>
    </source>
</evidence>
<keyword evidence="3" id="KW-0274">FAD</keyword>
<keyword evidence="2" id="KW-0285">Flavoprotein</keyword>
<evidence type="ECO:0000256" key="3">
    <source>
        <dbReference type="ARBA" id="ARBA00022827"/>
    </source>
</evidence>
<dbReference type="PANTHER" id="PTHR43004">
    <property type="entry name" value="TRK SYSTEM POTASSIUM UPTAKE PROTEIN"/>
    <property type="match status" value="1"/>
</dbReference>
<dbReference type="Pfam" id="PF01494">
    <property type="entry name" value="FAD_binding_3"/>
    <property type="match status" value="1"/>
</dbReference>
<comment type="caution">
    <text evidence="5">The sequence shown here is derived from an EMBL/GenBank/DDBJ whole genome shotgun (WGS) entry which is preliminary data.</text>
</comment>
<dbReference type="InterPro" id="IPR036188">
    <property type="entry name" value="FAD/NAD-bd_sf"/>
</dbReference>
<organism evidence="5 6">
    <name type="scientific">Streptomyces neyagawaensis</name>
    <dbReference type="NCBI Taxonomy" id="42238"/>
    <lineage>
        <taxon>Bacteria</taxon>
        <taxon>Bacillati</taxon>
        <taxon>Actinomycetota</taxon>
        <taxon>Actinomycetes</taxon>
        <taxon>Kitasatosporales</taxon>
        <taxon>Streptomycetaceae</taxon>
        <taxon>Streptomyces</taxon>
    </lineage>
</organism>
<evidence type="ECO:0000313" key="6">
    <source>
        <dbReference type="Proteomes" id="UP001551189"/>
    </source>
</evidence>
<proteinExistence type="predicted"/>
<sequence length="212" mass="22310">MAGAADVQPRIDTQVVVVGAGPVGLMLAGELRLGGVDVVVVESRAEPTTESRASTLHARTMEIFASRGLLNGFGELPNDAMGHFGGIPLDLTLPGPYPGQWKAPQVRTEAVLEEWALSLGARLRRGHALTSVTPHRDRVEAEVSGPAGPVRIRAQYLVGCDGGHSTVRRLTGAAFPGRDAGAKRAAKNISSELSQMMVPTLVRFGRLTDGCA</sequence>
<comment type="cofactor">
    <cofactor evidence="1">
        <name>FAD</name>
        <dbReference type="ChEBI" id="CHEBI:57692"/>
    </cofactor>
</comment>
<dbReference type="InterPro" id="IPR050641">
    <property type="entry name" value="RIFMO-like"/>
</dbReference>
<accession>A0ABV3B6A5</accession>
<evidence type="ECO:0000256" key="1">
    <source>
        <dbReference type="ARBA" id="ARBA00001974"/>
    </source>
</evidence>
<evidence type="ECO:0000259" key="4">
    <source>
        <dbReference type="Pfam" id="PF01494"/>
    </source>
</evidence>
<dbReference type="GO" id="GO:0004497">
    <property type="term" value="F:monooxygenase activity"/>
    <property type="evidence" value="ECO:0007669"/>
    <property type="project" value="UniProtKB-KW"/>
</dbReference>
<dbReference type="RefSeq" id="WP_359698312.1">
    <property type="nucleotide sequence ID" value="NZ_JBEYXT010000134.1"/>
</dbReference>
<keyword evidence="6" id="KW-1185">Reference proteome</keyword>
<reference evidence="5 6" key="1">
    <citation type="submission" date="2024-06" db="EMBL/GenBank/DDBJ databases">
        <title>The Natural Products Discovery Center: Release of the First 8490 Sequenced Strains for Exploring Actinobacteria Biosynthetic Diversity.</title>
        <authorList>
            <person name="Kalkreuter E."/>
            <person name="Kautsar S.A."/>
            <person name="Yang D."/>
            <person name="Bader C.D."/>
            <person name="Teijaro C.N."/>
            <person name="Fluegel L."/>
            <person name="Davis C.M."/>
            <person name="Simpson J.R."/>
            <person name="Lauterbach L."/>
            <person name="Steele A.D."/>
            <person name="Gui C."/>
            <person name="Meng S."/>
            <person name="Li G."/>
            <person name="Viehrig K."/>
            <person name="Ye F."/>
            <person name="Su P."/>
            <person name="Kiefer A.F."/>
            <person name="Nichols A."/>
            <person name="Cepeda A.J."/>
            <person name="Yan W."/>
            <person name="Fan B."/>
            <person name="Jiang Y."/>
            <person name="Adhikari A."/>
            <person name="Zheng C.-J."/>
            <person name="Schuster L."/>
            <person name="Cowan T.M."/>
            <person name="Smanski M.J."/>
            <person name="Chevrette M.G."/>
            <person name="De Carvalho L.P.S."/>
            <person name="Shen B."/>
        </authorList>
    </citation>
    <scope>NUCLEOTIDE SEQUENCE [LARGE SCALE GENOMIC DNA]</scope>
    <source>
        <strain evidence="5 6">NPDC046851</strain>
    </source>
</reference>
<dbReference type="PANTHER" id="PTHR43004:SF19">
    <property type="entry name" value="BINDING MONOOXYGENASE, PUTATIVE (JCVI)-RELATED"/>
    <property type="match status" value="1"/>
</dbReference>
<dbReference type="Gene3D" id="3.50.50.60">
    <property type="entry name" value="FAD/NAD(P)-binding domain"/>
    <property type="match status" value="1"/>
</dbReference>
<protein>
    <submittedName>
        <fullName evidence="5">FAD-dependent monooxygenase</fullName>
    </submittedName>
</protein>